<dbReference type="Pfam" id="PF21597">
    <property type="entry name" value="TetR_C_43"/>
    <property type="match status" value="1"/>
</dbReference>
<accession>A0A423V5U8</accession>
<keyword evidence="1" id="KW-0805">Transcription regulation</keyword>
<evidence type="ECO:0000256" key="2">
    <source>
        <dbReference type="ARBA" id="ARBA00023125"/>
    </source>
</evidence>
<feature type="domain" description="HTH tetR-type" evidence="5">
    <location>
        <begin position="15"/>
        <end position="74"/>
    </location>
</feature>
<name>A0A423V5U8_STRGL</name>
<evidence type="ECO:0000256" key="3">
    <source>
        <dbReference type="ARBA" id="ARBA00023163"/>
    </source>
</evidence>
<comment type="caution">
    <text evidence="6">The sequence shown here is derived from an EMBL/GenBank/DDBJ whole genome shotgun (WGS) entry which is preliminary data.</text>
</comment>
<dbReference type="EMBL" id="QWFA01000008">
    <property type="protein sequence ID" value="ROV69992.1"/>
    <property type="molecule type" value="Genomic_DNA"/>
</dbReference>
<organism evidence="6 7">
    <name type="scientific">Streptomyces globisporus</name>
    <dbReference type="NCBI Taxonomy" id="1908"/>
    <lineage>
        <taxon>Bacteria</taxon>
        <taxon>Bacillati</taxon>
        <taxon>Actinomycetota</taxon>
        <taxon>Actinomycetes</taxon>
        <taxon>Kitasatosporales</taxon>
        <taxon>Streptomycetaceae</taxon>
        <taxon>Streptomyces</taxon>
    </lineage>
</organism>
<protein>
    <submittedName>
        <fullName evidence="6">TetR/AcrR family transcriptional regulator</fullName>
    </submittedName>
</protein>
<reference evidence="6 7" key="1">
    <citation type="submission" date="2018-08" db="EMBL/GenBank/DDBJ databases">
        <title>Streptomyces globisporus 1912-4Crt, whole genome shotgun sequence.</title>
        <authorList>
            <person name="Matselyukh B."/>
        </authorList>
    </citation>
    <scope>NUCLEOTIDE SEQUENCE [LARGE SCALE GENOMIC DNA]</scope>
    <source>
        <strain evidence="6 7">1912-4Crt</strain>
    </source>
</reference>
<evidence type="ECO:0000256" key="1">
    <source>
        <dbReference type="ARBA" id="ARBA00023015"/>
    </source>
</evidence>
<dbReference type="InterPro" id="IPR050109">
    <property type="entry name" value="HTH-type_TetR-like_transc_reg"/>
</dbReference>
<dbReference type="GO" id="GO:0003700">
    <property type="term" value="F:DNA-binding transcription factor activity"/>
    <property type="evidence" value="ECO:0007669"/>
    <property type="project" value="TreeGrafter"/>
</dbReference>
<dbReference type="Proteomes" id="UP000285596">
    <property type="component" value="Unassembled WGS sequence"/>
</dbReference>
<sequence>MTSSTSGRGLRADARLNRQQIIEAARELFAERGPDVPTEEVARRAGVGTATFYRRFPDRQALISAVALDGFHRVVAIARTAEDEEPDAWRALTRFVHQAGTELRLATWLSVWFASSWAELQKDPETHRLRQILLKILDRLVQRAQADGDMRPDVGTGDLALLIAQLLRPVPGLPTELTQRSMVRSLDLALNSLRVRDDNQQLLHQAITSADLDPGGEHGD</sequence>
<evidence type="ECO:0000259" key="5">
    <source>
        <dbReference type="PROSITE" id="PS50977"/>
    </source>
</evidence>
<dbReference type="SUPFAM" id="SSF46689">
    <property type="entry name" value="Homeodomain-like"/>
    <property type="match status" value="1"/>
</dbReference>
<dbReference type="PRINTS" id="PR00455">
    <property type="entry name" value="HTHTETR"/>
</dbReference>
<keyword evidence="3" id="KW-0804">Transcription</keyword>
<dbReference type="PANTHER" id="PTHR30055:SF234">
    <property type="entry name" value="HTH-TYPE TRANSCRIPTIONAL REGULATOR BETI"/>
    <property type="match status" value="1"/>
</dbReference>
<dbReference type="PANTHER" id="PTHR30055">
    <property type="entry name" value="HTH-TYPE TRANSCRIPTIONAL REGULATOR RUTR"/>
    <property type="match status" value="1"/>
</dbReference>
<gene>
    <name evidence="6" type="ORF">D3105_02880</name>
</gene>
<dbReference type="AlphaFoldDB" id="A0A423V5U8"/>
<dbReference type="PROSITE" id="PS50977">
    <property type="entry name" value="HTH_TETR_2"/>
    <property type="match status" value="1"/>
</dbReference>
<evidence type="ECO:0000313" key="6">
    <source>
        <dbReference type="EMBL" id="ROV69992.1"/>
    </source>
</evidence>
<dbReference type="InterPro" id="IPR049445">
    <property type="entry name" value="TetR_SbtR-like_C"/>
</dbReference>
<dbReference type="InterPro" id="IPR009057">
    <property type="entry name" value="Homeodomain-like_sf"/>
</dbReference>
<dbReference type="InterPro" id="IPR001647">
    <property type="entry name" value="HTH_TetR"/>
</dbReference>
<proteinExistence type="predicted"/>
<dbReference type="SUPFAM" id="SSF48498">
    <property type="entry name" value="Tetracyclin repressor-like, C-terminal domain"/>
    <property type="match status" value="1"/>
</dbReference>
<dbReference type="Pfam" id="PF00440">
    <property type="entry name" value="TetR_N"/>
    <property type="match status" value="1"/>
</dbReference>
<keyword evidence="2 4" id="KW-0238">DNA-binding</keyword>
<dbReference type="GO" id="GO:0000976">
    <property type="term" value="F:transcription cis-regulatory region binding"/>
    <property type="evidence" value="ECO:0007669"/>
    <property type="project" value="TreeGrafter"/>
</dbReference>
<dbReference type="InterPro" id="IPR036271">
    <property type="entry name" value="Tet_transcr_reg_TetR-rel_C_sf"/>
</dbReference>
<evidence type="ECO:0000256" key="4">
    <source>
        <dbReference type="PROSITE-ProRule" id="PRU00335"/>
    </source>
</evidence>
<dbReference type="RefSeq" id="WP_118899685.1">
    <property type="nucleotide sequence ID" value="NZ_QWFA01000008.1"/>
</dbReference>
<evidence type="ECO:0000313" key="7">
    <source>
        <dbReference type="Proteomes" id="UP000285596"/>
    </source>
</evidence>
<dbReference type="Gene3D" id="1.10.357.10">
    <property type="entry name" value="Tetracycline Repressor, domain 2"/>
    <property type="match status" value="1"/>
</dbReference>
<feature type="DNA-binding region" description="H-T-H motif" evidence="4">
    <location>
        <begin position="37"/>
        <end position="56"/>
    </location>
</feature>